<reference evidence="21 22" key="1">
    <citation type="journal article" date="2008" name="Nature">
        <title>The Trichoplax genome and the nature of placozoans.</title>
        <authorList>
            <person name="Srivastava M."/>
            <person name="Begovic E."/>
            <person name="Chapman J."/>
            <person name="Putnam N.H."/>
            <person name="Hellsten U."/>
            <person name="Kawashima T."/>
            <person name="Kuo A."/>
            <person name="Mitros T."/>
            <person name="Salamov A."/>
            <person name="Carpenter M.L."/>
            <person name="Signorovitch A.Y."/>
            <person name="Moreno M.A."/>
            <person name="Kamm K."/>
            <person name="Grimwood J."/>
            <person name="Schmutz J."/>
            <person name="Shapiro H."/>
            <person name="Grigoriev I.V."/>
            <person name="Buss L.W."/>
            <person name="Schierwater B."/>
            <person name="Dellaporta S.L."/>
            <person name="Rokhsar D.S."/>
        </authorList>
    </citation>
    <scope>NUCLEOTIDE SEQUENCE [LARGE SCALE GENOMIC DNA]</scope>
    <source>
        <strain evidence="21 22">Grell-BS-1999</strain>
    </source>
</reference>
<evidence type="ECO:0000259" key="20">
    <source>
        <dbReference type="PROSITE" id="PS50259"/>
    </source>
</evidence>
<feature type="transmembrane region" description="Helical" evidence="19">
    <location>
        <begin position="448"/>
        <end position="469"/>
    </location>
</feature>
<evidence type="ECO:0000256" key="17">
    <source>
        <dbReference type="ARBA" id="ARBA00073785"/>
    </source>
</evidence>
<evidence type="ECO:0000256" key="7">
    <source>
        <dbReference type="ARBA" id="ARBA00023018"/>
    </source>
</evidence>
<keyword evidence="11" id="KW-1015">Disulfide bond</keyword>
<dbReference type="HOGENOM" id="CLU_005240_3_1_1"/>
<dbReference type="SUPFAM" id="SSF53822">
    <property type="entry name" value="Periplasmic binding protein-like I"/>
    <property type="match status" value="1"/>
</dbReference>
<dbReference type="PRINTS" id="PR01176">
    <property type="entry name" value="GABABRECEPTR"/>
</dbReference>
<dbReference type="GeneID" id="6748845"/>
<dbReference type="RefSeq" id="XP_002107630.1">
    <property type="nucleotide sequence ID" value="XM_002107594.1"/>
</dbReference>
<dbReference type="PANTHER" id="PTHR10519:SF78">
    <property type="entry name" value="G-PROTEIN COUPLED RECEPTORS FAMILY 3 PROFILE DOMAIN-CONTAINING PROTEIN"/>
    <property type="match status" value="1"/>
</dbReference>
<dbReference type="GO" id="GO:0004965">
    <property type="term" value="F:G protein-coupled GABA receptor activity"/>
    <property type="evidence" value="ECO:0000318"/>
    <property type="project" value="GO_Central"/>
</dbReference>
<keyword evidence="15" id="KW-0628">Postsynaptic cell membrane</keyword>
<dbReference type="InterPro" id="IPR002455">
    <property type="entry name" value="GPCR3_GABA-B"/>
</dbReference>
<evidence type="ECO:0000256" key="18">
    <source>
        <dbReference type="ARBA" id="ARBA00083903"/>
    </source>
</evidence>
<dbReference type="Pfam" id="PF00003">
    <property type="entry name" value="7tm_3"/>
    <property type="match status" value="1"/>
</dbReference>
<keyword evidence="3" id="KW-0597">Phosphoprotein</keyword>
<proteinExistence type="inferred from homology"/>
<comment type="similarity">
    <text evidence="1">Belongs to the G-protein coupled receptor 3 family. GABA-B receptor subfamily.</text>
</comment>
<evidence type="ECO:0000256" key="10">
    <source>
        <dbReference type="ARBA" id="ARBA00023136"/>
    </source>
</evidence>
<dbReference type="CDD" id="cd06366">
    <property type="entry name" value="PBP1_GABAb_receptor"/>
    <property type="match status" value="1"/>
</dbReference>
<keyword evidence="7" id="KW-0770">Synapse</keyword>
<dbReference type="OMA" id="IDSHEHR"/>
<keyword evidence="9" id="KW-0175">Coiled coil</keyword>
<dbReference type="PANTHER" id="PTHR10519">
    <property type="entry name" value="GABA-B RECEPTOR"/>
    <property type="match status" value="1"/>
</dbReference>
<dbReference type="CDD" id="cd15047">
    <property type="entry name" value="7tmC_GABA-B-like"/>
    <property type="match status" value="1"/>
</dbReference>
<keyword evidence="14" id="KW-0807">Transducer</keyword>
<evidence type="ECO:0000256" key="1">
    <source>
        <dbReference type="ARBA" id="ARBA00008991"/>
    </source>
</evidence>
<dbReference type="PROSITE" id="PS50259">
    <property type="entry name" value="G_PROTEIN_RECEP_F3_4"/>
    <property type="match status" value="1"/>
</dbReference>
<evidence type="ECO:0000256" key="14">
    <source>
        <dbReference type="ARBA" id="ARBA00023224"/>
    </source>
</evidence>
<organism evidence="21 22">
    <name type="scientific">Trichoplax adhaerens</name>
    <name type="common">Trichoplax reptans</name>
    <dbReference type="NCBI Taxonomy" id="10228"/>
    <lineage>
        <taxon>Eukaryota</taxon>
        <taxon>Metazoa</taxon>
        <taxon>Placozoa</taxon>
        <taxon>Uniplacotomia</taxon>
        <taxon>Trichoplacea</taxon>
        <taxon>Trichoplacidae</taxon>
        <taxon>Trichoplax</taxon>
    </lineage>
</organism>
<keyword evidence="4 19" id="KW-0812">Transmembrane</keyword>
<keyword evidence="12" id="KW-0675">Receptor</keyword>
<evidence type="ECO:0000256" key="8">
    <source>
        <dbReference type="ARBA" id="ARBA00023040"/>
    </source>
</evidence>
<evidence type="ECO:0000256" key="3">
    <source>
        <dbReference type="ARBA" id="ARBA00022553"/>
    </source>
</evidence>
<evidence type="ECO:0000256" key="2">
    <source>
        <dbReference type="ARBA" id="ARBA00022475"/>
    </source>
</evidence>
<keyword evidence="13" id="KW-0325">Glycoprotein</keyword>
<dbReference type="InterPro" id="IPR001828">
    <property type="entry name" value="ANF_lig-bd_rcpt"/>
</dbReference>
<protein>
    <recommendedName>
        <fullName evidence="17">Gamma-aminobutyric acid type B receptor subunit 2</fullName>
    </recommendedName>
    <alternativeName>
        <fullName evidence="18">G-protein coupled receptor 51</fullName>
    </alternativeName>
</protein>
<evidence type="ECO:0000256" key="9">
    <source>
        <dbReference type="ARBA" id="ARBA00023054"/>
    </source>
</evidence>
<dbReference type="Proteomes" id="UP000009022">
    <property type="component" value="Unassembled WGS sequence"/>
</dbReference>
<evidence type="ECO:0000256" key="5">
    <source>
        <dbReference type="ARBA" id="ARBA00022729"/>
    </source>
</evidence>
<keyword evidence="6 19" id="KW-1133">Transmembrane helix</keyword>
<gene>
    <name evidence="21" type="ORF">TRIADDRAFT_51330</name>
</gene>
<evidence type="ECO:0000313" key="22">
    <source>
        <dbReference type="Proteomes" id="UP000009022"/>
    </source>
</evidence>
<evidence type="ECO:0000256" key="15">
    <source>
        <dbReference type="ARBA" id="ARBA00023257"/>
    </source>
</evidence>
<keyword evidence="8" id="KW-0297">G-protein coupled receptor</keyword>
<dbReference type="CTD" id="6748845"/>
<dbReference type="OrthoDB" id="17569at2759"/>
<dbReference type="AlphaFoldDB" id="B3RII5"/>
<feature type="transmembrane region" description="Helical" evidence="19">
    <location>
        <begin position="529"/>
        <end position="550"/>
    </location>
</feature>
<evidence type="ECO:0000256" key="16">
    <source>
        <dbReference type="ARBA" id="ARBA00034104"/>
    </source>
</evidence>
<dbReference type="EMBL" id="DS985241">
    <property type="protein sequence ID" value="EDV28428.1"/>
    <property type="molecule type" value="Genomic_DNA"/>
</dbReference>
<keyword evidence="5" id="KW-0732">Signal</keyword>
<dbReference type="STRING" id="10228.B3RII5"/>
<dbReference type="Gene3D" id="3.40.50.2300">
    <property type="match status" value="2"/>
</dbReference>
<keyword evidence="10 19" id="KW-0472">Membrane</keyword>
<name>B3RII5_TRIAD</name>
<sequence>MAVDYVNNRSNLLPGYQLDLYWGDTKCDPGHGLKLLFEALTKLPHKTLIFGASCSQVTEYMAKVSQQYNLLQISYISESPVLSNREIFHNFFRTYPSSSSLDPVIIQLLNRFGWKKIALIYQLQSGFSVRMSKLVERLRSHGISVSTRMSVRFKEDLVTAINLIKESQTRIIFAELFSDKTREVICQAYHLNMTTSKYVWILSGWHNPNWWIKNTTINLSESYCSDSVLSEALDGHFSFNAASSPSITDKTVSGQSSADWLKEFHQYQQKYNTSLFQGAEEFAPFSYDAIIAVALMLNRSINDLAKKNKLLENVTYHDKEALEIMKFHMERVKFNGITGPVAFSKSGDRNAIAVIKRLIDGKDVSIGYYSSEQREMKWNYSIPINWANPGNKTPLDGPKIELVPETVPLFLQIFLCSLSAFGILLTLSFITLNIYYKNEKVIKISSPNVNNVIGFSGIACFVSVILFSIDSHEHRFSEKLAIVHCWSQLWLFCLGFTTAYAALIAKTWRIYKIFNKTKVKYQVIKDKQLYLIIFCMVAFEIFTLFLWTVIDPIKIKEANGTIQLYTLWIGYDDQLFTTMPSTKSNYIDRKKVALAVSSARGFEKDTDLSDNEDKLMHLQYRKTTILKEIQKLQTELETKKGQLEYLKSAKREESNAW</sequence>
<comment type="subcellular location">
    <subcellularLocation>
        <location evidence="16">Postsynaptic cell membrane</location>
        <topology evidence="16">Multi-pass membrane protein</topology>
    </subcellularLocation>
</comment>
<dbReference type="KEGG" id="tad:TRIADDRAFT_51330"/>
<accession>B3RII5</accession>
<dbReference type="PRINTS" id="PR01177">
    <property type="entry name" value="GABAB1RECPTR"/>
</dbReference>
<dbReference type="FunFam" id="3.40.50.2300:FF:000072">
    <property type="entry name" value="Gamma-aminobutyric acid type B receptor subunit 2"/>
    <property type="match status" value="1"/>
</dbReference>
<evidence type="ECO:0000256" key="4">
    <source>
        <dbReference type="ARBA" id="ARBA00022692"/>
    </source>
</evidence>
<dbReference type="Pfam" id="PF01094">
    <property type="entry name" value="ANF_receptor"/>
    <property type="match status" value="1"/>
</dbReference>
<feature type="transmembrane region" description="Helical" evidence="19">
    <location>
        <begin position="489"/>
        <end position="508"/>
    </location>
</feature>
<dbReference type="GO" id="GO:0038039">
    <property type="term" value="C:G protein-coupled receptor heterodimeric complex"/>
    <property type="evidence" value="ECO:0000318"/>
    <property type="project" value="GO_Central"/>
</dbReference>
<dbReference type="eggNOG" id="KOG1055">
    <property type="taxonomic scope" value="Eukaryota"/>
</dbReference>
<feature type="transmembrane region" description="Helical" evidence="19">
    <location>
        <begin position="409"/>
        <end position="436"/>
    </location>
</feature>
<evidence type="ECO:0000256" key="12">
    <source>
        <dbReference type="ARBA" id="ARBA00023170"/>
    </source>
</evidence>
<evidence type="ECO:0000313" key="21">
    <source>
        <dbReference type="EMBL" id="EDV28428.1"/>
    </source>
</evidence>
<keyword evidence="22" id="KW-1185">Reference proteome</keyword>
<keyword evidence="2" id="KW-1003">Cell membrane</keyword>
<evidence type="ECO:0000256" key="19">
    <source>
        <dbReference type="SAM" id="Phobius"/>
    </source>
</evidence>
<dbReference type="InParanoid" id="B3RII5"/>
<evidence type="ECO:0000256" key="11">
    <source>
        <dbReference type="ARBA" id="ARBA00023157"/>
    </source>
</evidence>
<dbReference type="FunFam" id="3.40.50.2300:FF:000063">
    <property type="entry name" value="Gamma-aminobutyric acid type B receptor subunit"/>
    <property type="match status" value="1"/>
</dbReference>
<evidence type="ECO:0000256" key="13">
    <source>
        <dbReference type="ARBA" id="ARBA00023180"/>
    </source>
</evidence>
<dbReference type="GO" id="GO:0007214">
    <property type="term" value="P:gamma-aminobutyric acid signaling pathway"/>
    <property type="evidence" value="ECO:0000318"/>
    <property type="project" value="GO_Central"/>
</dbReference>
<dbReference type="GO" id="GO:0045211">
    <property type="term" value="C:postsynaptic membrane"/>
    <property type="evidence" value="ECO:0007669"/>
    <property type="project" value="UniProtKB-SubCell"/>
</dbReference>
<dbReference type="InterPro" id="IPR017978">
    <property type="entry name" value="GPCR_3_C"/>
</dbReference>
<dbReference type="InterPro" id="IPR028082">
    <property type="entry name" value="Peripla_BP_I"/>
</dbReference>
<feature type="domain" description="G-protein coupled receptors family 3 profile" evidence="20">
    <location>
        <begin position="485"/>
        <end position="552"/>
    </location>
</feature>
<evidence type="ECO:0000256" key="6">
    <source>
        <dbReference type="ARBA" id="ARBA00022989"/>
    </source>
</evidence>
<dbReference type="PhylomeDB" id="B3RII5"/>